<keyword evidence="3 8" id="KW-0812">Transmembrane</keyword>
<dbReference type="RefSeq" id="WP_146370712.1">
    <property type="nucleotide sequence ID" value="NZ_SJPP01000001.1"/>
</dbReference>
<dbReference type="AlphaFoldDB" id="A0A5C6BPQ6"/>
<dbReference type="Pfam" id="PF07885">
    <property type="entry name" value="Ion_trans_2"/>
    <property type="match status" value="1"/>
</dbReference>
<evidence type="ECO:0000256" key="8">
    <source>
        <dbReference type="SAM" id="Phobius"/>
    </source>
</evidence>
<evidence type="ECO:0000313" key="11">
    <source>
        <dbReference type="Proteomes" id="UP000320735"/>
    </source>
</evidence>
<keyword evidence="2" id="KW-0813">Transport</keyword>
<comment type="subcellular location">
    <subcellularLocation>
        <location evidence="1">Membrane</location>
        <topology evidence="1">Multi-pass membrane protein</topology>
    </subcellularLocation>
</comment>
<reference evidence="10 11" key="1">
    <citation type="submission" date="2019-02" db="EMBL/GenBank/DDBJ databases">
        <title>Deep-cultivation of Planctomycetes and their phenomic and genomic characterization uncovers novel biology.</title>
        <authorList>
            <person name="Wiegand S."/>
            <person name="Jogler M."/>
            <person name="Boedeker C."/>
            <person name="Pinto D."/>
            <person name="Vollmers J."/>
            <person name="Rivas-Marin E."/>
            <person name="Kohn T."/>
            <person name="Peeters S.H."/>
            <person name="Heuer A."/>
            <person name="Rast P."/>
            <person name="Oberbeckmann S."/>
            <person name="Bunk B."/>
            <person name="Jeske O."/>
            <person name="Meyerdierks A."/>
            <person name="Storesund J.E."/>
            <person name="Kallscheuer N."/>
            <person name="Luecker S."/>
            <person name="Lage O.M."/>
            <person name="Pohl T."/>
            <person name="Merkel B.J."/>
            <person name="Hornburger P."/>
            <person name="Mueller R.-W."/>
            <person name="Bruemmer F."/>
            <person name="Labrenz M."/>
            <person name="Spormann A.M."/>
            <person name="Op Den Camp H."/>
            <person name="Overmann J."/>
            <person name="Amann R."/>
            <person name="Jetten M.S.M."/>
            <person name="Mascher T."/>
            <person name="Medema M.H."/>
            <person name="Devos D.P."/>
            <person name="Kaster A.-K."/>
            <person name="Ovreas L."/>
            <person name="Rohde M."/>
            <person name="Galperin M.Y."/>
            <person name="Jogler C."/>
        </authorList>
    </citation>
    <scope>NUCLEOTIDE SEQUENCE [LARGE SCALE GENOMIC DNA]</scope>
    <source>
        <strain evidence="10 11">CA54</strain>
    </source>
</reference>
<keyword evidence="11" id="KW-1185">Reference proteome</keyword>
<dbReference type="OrthoDB" id="9785285at2"/>
<dbReference type="PANTHER" id="PTHR11003:SF291">
    <property type="entry name" value="IP11374P"/>
    <property type="match status" value="1"/>
</dbReference>
<keyword evidence="5" id="KW-0406">Ion transport</keyword>
<keyword evidence="4 8" id="KW-1133">Transmembrane helix</keyword>
<comment type="caution">
    <text evidence="10">The sequence shown here is derived from an EMBL/GenBank/DDBJ whole genome shotgun (WGS) entry which is preliminary data.</text>
</comment>
<feature type="transmembrane region" description="Helical" evidence="8">
    <location>
        <begin position="12"/>
        <end position="41"/>
    </location>
</feature>
<evidence type="ECO:0000256" key="5">
    <source>
        <dbReference type="ARBA" id="ARBA00023065"/>
    </source>
</evidence>
<dbReference type="Gene3D" id="1.10.287.70">
    <property type="match status" value="1"/>
</dbReference>
<dbReference type="GO" id="GO:0022841">
    <property type="term" value="F:potassium ion leak channel activity"/>
    <property type="evidence" value="ECO:0007669"/>
    <property type="project" value="TreeGrafter"/>
</dbReference>
<accession>A0A5C6BPQ6</accession>
<dbReference type="GO" id="GO:0030322">
    <property type="term" value="P:stabilization of membrane potential"/>
    <property type="evidence" value="ECO:0007669"/>
    <property type="project" value="TreeGrafter"/>
</dbReference>
<organism evidence="10 11">
    <name type="scientific">Symmachiella macrocystis</name>
    <dbReference type="NCBI Taxonomy" id="2527985"/>
    <lineage>
        <taxon>Bacteria</taxon>
        <taxon>Pseudomonadati</taxon>
        <taxon>Planctomycetota</taxon>
        <taxon>Planctomycetia</taxon>
        <taxon>Planctomycetales</taxon>
        <taxon>Planctomycetaceae</taxon>
        <taxon>Symmachiella</taxon>
    </lineage>
</organism>
<sequence length="121" mass="13419">MANKKSKDITPIKSFLTFVFHFVHYCHVLRGILQALFFLVVSGGLAFARCEGIPYSQGIYFSLITSSTIGFGDITPKTGIGQCISVYLAFIGTIYFGLIVAVATRALTETLEEYKHAQDRR</sequence>
<dbReference type="GO" id="GO:0015271">
    <property type="term" value="F:outward rectifier potassium channel activity"/>
    <property type="evidence" value="ECO:0007669"/>
    <property type="project" value="TreeGrafter"/>
</dbReference>
<dbReference type="InterPro" id="IPR003280">
    <property type="entry name" value="2pore_dom_K_chnl"/>
</dbReference>
<evidence type="ECO:0000313" key="10">
    <source>
        <dbReference type="EMBL" id="TWU13381.1"/>
    </source>
</evidence>
<evidence type="ECO:0000259" key="9">
    <source>
        <dbReference type="Pfam" id="PF07885"/>
    </source>
</evidence>
<proteinExistence type="predicted"/>
<keyword evidence="7" id="KW-0407">Ion channel</keyword>
<gene>
    <name evidence="10" type="ORF">CA54_22160</name>
</gene>
<dbReference type="PANTHER" id="PTHR11003">
    <property type="entry name" value="POTASSIUM CHANNEL, SUBFAMILY K"/>
    <property type="match status" value="1"/>
</dbReference>
<evidence type="ECO:0000256" key="4">
    <source>
        <dbReference type="ARBA" id="ARBA00022989"/>
    </source>
</evidence>
<dbReference type="GO" id="GO:0005886">
    <property type="term" value="C:plasma membrane"/>
    <property type="evidence" value="ECO:0007669"/>
    <property type="project" value="TreeGrafter"/>
</dbReference>
<evidence type="ECO:0000256" key="1">
    <source>
        <dbReference type="ARBA" id="ARBA00004141"/>
    </source>
</evidence>
<evidence type="ECO:0000256" key="6">
    <source>
        <dbReference type="ARBA" id="ARBA00023136"/>
    </source>
</evidence>
<evidence type="ECO:0000256" key="3">
    <source>
        <dbReference type="ARBA" id="ARBA00022692"/>
    </source>
</evidence>
<evidence type="ECO:0000256" key="2">
    <source>
        <dbReference type="ARBA" id="ARBA00022448"/>
    </source>
</evidence>
<name>A0A5C6BPQ6_9PLAN</name>
<dbReference type="Proteomes" id="UP000320735">
    <property type="component" value="Unassembled WGS sequence"/>
</dbReference>
<feature type="domain" description="Potassium channel" evidence="9">
    <location>
        <begin position="37"/>
        <end position="108"/>
    </location>
</feature>
<dbReference type="SUPFAM" id="SSF81324">
    <property type="entry name" value="Voltage-gated potassium channels"/>
    <property type="match status" value="1"/>
</dbReference>
<feature type="transmembrane region" description="Helical" evidence="8">
    <location>
        <begin position="84"/>
        <end position="104"/>
    </location>
</feature>
<dbReference type="EMBL" id="SJPP01000001">
    <property type="protein sequence ID" value="TWU13381.1"/>
    <property type="molecule type" value="Genomic_DNA"/>
</dbReference>
<dbReference type="InterPro" id="IPR013099">
    <property type="entry name" value="K_chnl_dom"/>
</dbReference>
<evidence type="ECO:0000256" key="7">
    <source>
        <dbReference type="ARBA" id="ARBA00023303"/>
    </source>
</evidence>
<protein>
    <submittedName>
        <fullName evidence="10">Ion channel</fullName>
    </submittedName>
</protein>
<keyword evidence="6 8" id="KW-0472">Membrane</keyword>